<sequence length="263" mass="30394">MFFIIVIVYFLCIKFYTLHLNNQNKMFSQKLKALDYYQSESFNIQDESQARNLIVWLEDKKIRFYKIEERDALRNITSPGWVQALKKYLKDLQCPVVNLSNKAAVVHWLLSHAVKIQYLENASHYNTPSSDHFQEKMFANLTINDPSVQAGIDSLAKLFHVPQHDDKLILLQAITSIIEQRLSEASIKENQKQCKSRFVLKLEEVPLGFSMPDEGVTEALKILRLLQINHLRELQTQINQAIVAVQRISANPKTDHSLGMVGR</sequence>
<protein>
    <submittedName>
        <fullName evidence="2">RNA transcription, translation and transport factor protein isoform X2</fullName>
    </submittedName>
</protein>
<dbReference type="PANTHER" id="PTHR15924">
    <property type="entry name" value="CLE"/>
    <property type="match status" value="1"/>
</dbReference>
<dbReference type="RefSeq" id="XP_065660844.1">
    <property type="nucleotide sequence ID" value="XM_065804772.1"/>
</dbReference>
<evidence type="ECO:0000313" key="2">
    <source>
        <dbReference type="RefSeq" id="XP_065660844.1"/>
    </source>
</evidence>
<keyword evidence="1" id="KW-1185">Reference proteome</keyword>
<evidence type="ECO:0000313" key="1">
    <source>
        <dbReference type="Proteomes" id="UP001652625"/>
    </source>
</evidence>
<accession>A0ABM4CGL2</accession>
<organism evidence="1 2">
    <name type="scientific">Hydra vulgaris</name>
    <name type="common">Hydra</name>
    <name type="synonym">Hydra attenuata</name>
    <dbReference type="NCBI Taxonomy" id="6087"/>
    <lineage>
        <taxon>Eukaryota</taxon>
        <taxon>Metazoa</taxon>
        <taxon>Cnidaria</taxon>
        <taxon>Hydrozoa</taxon>
        <taxon>Hydroidolina</taxon>
        <taxon>Anthoathecata</taxon>
        <taxon>Aplanulata</taxon>
        <taxon>Hydridae</taxon>
        <taxon>Hydra</taxon>
    </lineage>
</organism>
<reference evidence="2" key="1">
    <citation type="submission" date="2025-08" db="UniProtKB">
        <authorList>
            <consortium name="RefSeq"/>
        </authorList>
    </citation>
    <scope>IDENTIFICATION</scope>
</reference>
<gene>
    <name evidence="2" type="primary">LOC100203543</name>
</gene>
<dbReference type="InterPro" id="IPR019265">
    <property type="entry name" value="RTRAF"/>
</dbReference>
<name>A0ABM4CGL2_HYDVU</name>
<dbReference type="GeneID" id="100203543"/>
<dbReference type="Pfam" id="PF10036">
    <property type="entry name" value="RLL"/>
    <property type="match status" value="1"/>
</dbReference>
<dbReference type="Proteomes" id="UP001652625">
    <property type="component" value="Chromosome 09"/>
</dbReference>
<proteinExistence type="predicted"/>